<sequence length="203" mass="23026">MTVFRCRMSIISRLFLGLLLVSALLSLVPGGDVYGAEPKVVRVEPVVRDGRLEIDADIEFELNQQLRDAAQRGVPLYFTADLTMTRERWWWFDKSLVDTSRTWRVVYNALTRQWRAGVGELSFPVASLDDAMSVIRHVRNWPVADAGDFDEGVLYGGQLRLRLDTSLLPRPFQVNALNSSSWAQGTPWTDFSFTLSSKEKDPS</sequence>
<dbReference type="Proteomes" id="UP000494108">
    <property type="component" value="Unassembled WGS sequence"/>
</dbReference>
<gene>
    <name evidence="1" type="ORF">LMG3431_04879</name>
</gene>
<accession>A0A6S6ZRF3</accession>
<dbReference type="InterPro" id="IPR025500">
    <property type="entry name" value="DUF4390"/>
</dbReference>
<reference evidence="1 2" key="1">
    <citation type="submission" date="2020-04" db="EMBL/GenBank/DDBJ databases">
        <authorList>
            <person name="De Canck E."/>
        </authorList>
    </citation>
    <scope>NUCLEOTIDE SEQUENCE [LARGE SCALE GENOMIC DNA]</scope>
    <source>
        <strain evidence="1 2">LMG 3431</strain>
    </source>
</reference>
<organism evidence="1 2">
    <name type="scientific">Achromobacter pestifer</name>
    <dbReference type="NCBI Taxonomy" id="1353889"/>
    <lineage>
        <taxon>Bacteria</taxon>
        <taxon>Pseudomonadati</taxon>
        <taxon>Pseudomonadota</taxon>
        <taxon>Betaproteobacteria</taxon>
        <taxon>Burkholderiales</taxon>
        <taxon>Alcaligenaceae</taxon>
        <taxon>Achromobacter</taxon>
    </lineage>
</organism>
<dbReference type="AlphaFoldDB" id="A0A6S6ZRF3"/>
<dbReference type="Pfam" id="PF14334">
    <property type="entry name" value="DUF4390"/>
    <property type="match status" value="1"/>
</dbReference>
<evidence type="ECO:0000313" key="1">
    <source>
        <dbReference type="EMBL" id="CAB3691102.1"/>
    </source>
</evidence>
<dbReference type="EMBL" id="CADIJX010000007">
    <property type="protein sequence ID" value="CAB3691102.1"/>
    <property type="molecule type" value="Genomic_DNA"/>
</dbReference>
<keyword evidence="2" id="KW-1185">Reference proteome</keyword>
<proteinExistence type="predicted"/>
<name>A0A6S6ZRF3_9BURK</name>
<evidence type="ECO:0008006" key="3">
    <source>
        <dbReference type="Google" id="ProtNLM"/>
    </source>
</evidence>
<protein>
    <recommendedName>
        <fullName evidence="3">DUF4390 domain-containing protein</fullName>
    </recommendedName>
</protein>
<evidence type="ECO:0000313" key="2">
    <source>
        <dbReference type="Proteomes" id="UP000494108"/>
    </source>
</evidence>